<organism evidence="2 3">
    <name type="scientific">Methylobacterium organophilum</name>
    <dbReference type="NCBI Taxonomy" id="410"/>
    <lineage>
        <taxon>Bacteria</taxon>
        <taxon>Pseudomonadati</taxon>
        <taxon>Pseudomonadota</taxon>
        <taxon>Alphaproteobacteria</taxon>
        <taxon>Hyphomicrobiales</taxon>
        <taxon>Methylobacteriaceae</taxon>
        <taxon>Methylobacterium</taxon>
    </lineage>
</organism>
<protein>
    <recommendedName>
        <fullName evidence="4">Bacteriocin</fullName>
    </recommendedName>
</protein>
<name>A0ABQ4T459_METOR</name>
<comment type="caution">
    <text evidence="2">The sequence shown here is derived from an EMBL/GenBank/DDBJ whole genome shotgun (WGS) entry which is preliminary data.</text>
</comment>
<evidence type="ECO:0000256" key="1">
    <source>
        <dbReference type="SAM" id="MobiDB-lite"/>
    </source>
</evidence>
<dbReference type="EMBL" id="BPQV01000002">
    <property type="protein sequence ID" value="GJE25796.1"/>
    <property type="molecule type" value="Genomic_DNA"/>
</dbReference>
<sequence length="74" mass="8043">MTTKSAEQNAPVRLNDDELESVNGGAGSAFGDLNSMFNDIKRGIGNGATQVSYHQESQTVRGKTKTVTQSHFRR</sequence>
<keyword evidence="3" id="KW-1185">Reference proteome</keyword>
<feature type="region of interest" description="Disordered" evidence="1">
    <location>
        <begin position="52"/>
        <end position="74"/>
    </location>
</feature>
<evidence type="ECO:0008006" key="4">
    <source>
        <dbReference type="Google" id="ProtNLM"/>
    </source>
</evidence>
<evidence type="ECO:0000313" key="2">
    <source>
        <dbReference type="EMBL" id="GJE25796.1"/>
    </source>
</evidence>
<gene>
    <name evidence="2" type="ORF">LKMONMHP_0636</name>
</gene>
<feature type="region of interest" description="Disordered" evidence="1">
    <location>
        <begin position="1"/>
        <end position="30"/>
    </location>
</feature>
<accession>A0ABQ4T459</accession>
<reference evidence="2" key="1">
    <citation type="journal article" date="2021" name="Front. Microbiol.">
        <title>Comprehensive Comparative Genomics and Phenotyping of Methylobacterium Species.</title>
        <authorList>
            <person name="Alessa O."/>
            <person name="Ogura Y."/>
            <person name="Fujitani Y."/>
            <person name="Takami H."/>
            <person name="Hayashi T."/>
            <person name="Sahin N."/>
            <person name="Tani A."/>
        </authorList>
    </citation>
    <scope>NUCLEOTIDE SEQUENCE</scope>
    <source>
        <strain evidence="2">NBRC 15689</strain>
    </source>
</reference>
<proteinExistence type="predicted"/>
<dbReference type="RefSeq" id="WP_238309767.1">
    <property type="nucleotide sequence ID" value="NZ_BPQV01000002.1"/>
</dbReference>
<evidence type="ECO:0000313" key="3">
    <source>
        <dbReference type="Proteomes" id="UP001055156"/>
    </source>
</evidence>
<reference evidence="2" key="2">
    <citation type="submission" date="2021-08" db="EMBL/GenBank/DDBJ databases">
        <authorList>
            <person name="Tani A."/>
            <person name="Ola A."/>
            <person name="Ogura Y."/>
            <person name="Katsura K."/>
            <person name="Hayashi T."/>
        </authorList>
    </citation>
    <scope>NUCLEOTIDE SEQUENCE</scope>
    <source>
        <strain evidence="2">NBRC 15689</strain>
    </source>
</reference>
<dbReference type="Proteomes" id="UP001055156">
    <property type="component" value="Unassembled WGS sequence"/>
</dbReference>